<dbReference type="InParanoid" id="A0A6J3BGX9"/>
<dbReference type="CTD" id="163154"/>
<gene>
    <name evidence="4" type="primary">PRR22</name>
</gene>
<reference evidence="4" key="1">
    <citation type="submission" date="2025-08" db="UniProtKB">
        <authorList>
            <consortium name="RefSeq"/>
        </authorList>
    </citation>
    <scope>IDENTIFICATION</scope>
</reference>
<dbReference type="Pfam" id="PF15776">
    <property type="entry name" value="PRR22"/>
    <property type="match status" value="1"/>
</dbReference>
<dbReference type="RefSeq" id="XP_031545529.2">
    <property type="nucleotide sequence ID" value="XM_031689669.2"/>
</dbReference>
<dbReference type="GeneID" id="102532186"/>
<dbReference type="PANTHER" id="PTHR37871">
    <property type="entry name" value="PROLINE-RICH PROTEIN 22"/>
    <property type="match status" value="1"/>
</dbReference>
<evidence type="ECO:0000313" key="4">
    <source>
        <dbReference type="RefSeq" id="XP_031545529.2"/>
    </source>
</evidence>
<evidence type="ECO:0000256" key="2">
    <source>
        <dbReference type="SAM" id="SignalP"/>
    </source>
</evidence>
<keyword evidence="3" id="KW-1185">Reference proteome</keyword>
<dbReference type="AlphaFoldDB" id="A0A6J3BGX9"/>
<dbReference type="InterPro" id="IPR031535">
    <property type="entry name" value="PRR22"/>
</dbReference>
<dbReference type="KEGG" id="vpc:102532186"/>
<evidence type="ECO:0000313" key="3">
    <source>
        <dbReference type="Proteomes" id="UP001652581"/>
    </source>
</evidence>
<protein>
    <submittedName>
        <fullName evidence="4">Proline-rich protein 22 isoform X2</fullName>
    </submittedName>
</protein>
<accession>A0A6J3BGX9</accession>
<dbReference type="FunCoup" id="A0A6J3BGX9">
    <property type="interactions" value="64"/>
</dbReference>
<sequence>MGPRACLALWNACLWLPCFPRLPLPTPPHSRNLTSGRAAVWNPLPGVTGQTELRRTLSLFSGWASCAPTCCPPGPPMQRPKPFYTPVAPQDGFSPQGLDGTERLGSQPPPACTEPLPAVGSSNLYHPPSPEKEVFPAPPAGFQMAPCGCFFDPRIYRIEWATTDFGQSSLYKLAAVGSGGLAGGAASPGTYLLEPQHYLKAPVPPPLHPPYPLYQPPPGGPQYLLPYFPPEGPGPEALGFVGEGGPPAFTELPPPPLKESKLPPLLLTLPTEATLPHGTYGHLKGRLSQLHGPGEPLAFTAKELSPGTGPGQLYPPGPAETRAAEAEDAPLGAGEARIPEAAQAFVLPEKVLLEDAMKLFDCLPGGAEPEGTPYKAPGPALPDSGGGGDDSSGDIRSLHLPEELLSFDYSVPEILDTVSNVDYFFNFKALDEEPPPRLGPPPTNPVALAPRAELPSKRKASSSTTKKGRQGSKGKQAAGPASAAPSGPRQDLGATPH</sequence>
<dbReference type="Proteomes" id="UP001652581">
    <property type="component" value="Chromosome 22"/>
</dbReference>
<feature type="compositionally biased region" description="Low complexity" evidence="1">
    <location>
        <begin position="473"/>
        <end position="488"/>
    </location>
</feature>
<dbReference type="PANTHER" id="PTHR37871:SF1">
    <property type="entry name" value="PROLINE-RICH PROTEIN 22"/>
    <property type="match status" value="1"/>
</dbReference>
<keyword evidence="2" id="KW-0732">Signal</keyword>
<feature type="signal peptide" evidence="2">
    <location>
        <begin position="1"/>
        <end position="20"/>
    </location>
</feature>
<feature type="region of interest" description="Disordered" evidence="1">
    <location>
        <begin position="369"/>
        <end position="396"/>
    </location>
</feature>
<name>A0A6J3BGX9_VICPA</name>
<evidence type="ECO:0000256" key="1">
    <source>
        <dbReference type="SAM" id="MobiDB-lite"/>
    </source>
</evidence>
<organism evidence="3 4">
    <name type="scientific">Vicugna pacos</name>
    <name type="common">Alpaca</name>
    <name type="synonym">Lama pacos</name>
    <dbReference type="NCBI Taxonomy" id="30538"/>
    <lineage>
        <taxon>Eukaryota</taxon>
        <taxon>Metazoa</taxon>
        <taxon>Chordata</taxon>
        <taxon>Craniata</taxon>
        <taxon>Vertebrata</taxon>
        <taxon>Euteleostomi</taxon>
        <taxon>Mammalia</taxon>
        <taxon>Eutheria</taxon>
        <taxon>Laurasiatheria</taxon>
        <taxon>Artiodactyla</taxon>
        <taxon>Tylopoda</taxon>
        <taxon>Camelidae</taxon>
        <taxon>Vicugna</taxon>
    </lineage>
</organism>
<proteinExistence type="predicted"/>
<feature type="region of interest" description="Disordered" evidence="1">
    <location>
        <begin position="431"/>
        <end position="497"/>
    </location>
</feature>
<feature type="chain" id="PRO_5045665031" evidence="2">
    <location>
        <begin position="21"/>
        <end position="497"/>
    </location>
</feature>